<evidence type="ECO:0000313" key="12">
    <source>
        <dbReference type="EMBL" id="CAG2058945.1"/>
    </source>
</evidence>
<keyword evidence="9" id="KW-0406">Ion transport</keyword>
<evidence type="ECO:0000256" key="6">
    <source>
        <dbReference type="ARBA" id="ARBA00022826"/>
    </source>
</evidence>
<evidence type="ECO:0000256" key="1">
    <source>
        <dbReference type="ARBA" id="ARBA00004127"/>
    </source>
</evidence>
<keyword evidence="10" id="KW-0472">Membrane</keyword>
<dbReference type="Pfam" id="PF05197">
    <property type="entry name" value="TRIC"/>
    <property type="match status" value="1"/>
</dbReference>
<keyword evidence="4" id="KW-0633">Potassium transport</keyword>
<proteinExistence type="inferred from homology"/>
<evidence type="ECO:0000256" key="9">
    <source>
        <dbReference type="ARBA" id="ARBA00023065"/>
    </source>
</evidence>
<reference evidence="12" key="1">
    <citation type="submission" date="2021-03" db="EMBL/GenBank/DDBJ databases">
        <authorList>
            <person name="Tran Van P."/>
        </authorList>
    </citation>
    <scope>NUCLEOTIDE SEQUENCE</scope>
</reference>
<name>A0ABN7NZ59_TIMPD</name>
<gene>
    <name evidence="12" type="ORF">TPAB3V08_LOCUS5911</name>
</gene>
<accession>A0ABN7NZ59</accession>
<dbReference type="PANTHER" id="PTHR12454:SF11">
    <property type="entry name" value="GH25683P"/>
    <property type="match status" value="1"/>
</dbReference>
<keyword evidence="5" id="KW-0812">Transmembrane</keyword>
<evidence type="ECO:0000256" key="5">
    <source>
        <dbReference type="ARBA" id="ARBA00022692"/>
    </source>
</evidence>
<sequence>MPCGLTELTDSSDQMVLDATPVKRLRFESWPGAHAFSRKHPMSCWLSTMLVVFAGGMLCNGLLGEPILAPLKNTGQLVVATVVWNNKPGKYQLARHRLLLAGEEKRYEFTLSHPVARPLALVQVQKLSRYVVALGGRNARSRVGDVCCWRVSSHSPANTRCWGRQGPSNTELAASPTTDKRLKISLAVQGQAPLHTV</sequence>
<evidence type="ECO:0000256" key="7">
    <source>
        <dbReference type="ARBA" id="ARBA00022958"/>
    </source>
</evidence>
<protein>
    <submittedName>
        <fullName evidence="12">Uncharacterized protein</fullName>
    </submittedName>
</protein>
<comment type="caution">
    <text evidence="12">The sequence shown here is derived from an EMBL/GenBank/DDBJ whole genome shotgun (WGS) entry which is preliminary data.</text>
</comment>
<evidence type="ECO:0000256" key="4">
    <source>
        <dbReference type="ARBA" id="ARBA00022538"/>
    </source>
</evidence>
<evidence type="ECO:0000313" key="13">
    <source>
        <dbReference type="Proteomes" id="UP001153148"/>
    </source>
</evidence>
<evidence type="ECO:0000256" key="11">
    <source>
        <dbReference type="ARBA" id="ARBA00023303"/>
    </source>
</evidence>
<keyword evidence="11" id="KW-0407">Ion channel</keyword>
<comment type="subcellular location">
    <subcellularLocation>
        <location evidence="1">Endomembrane system</location>
        <topology evidence="1">Multi-pass membrane protein</topology>
    </subcellularLocation>
</comment>
<evidence type="ECO:0000256" key="10">
    <source>
        <dbReference type="ARBA" id="ARBA00023136"/>
    </source>
</evidence>
<dbReference type="InterPro" id="IPR007866">
    <property type="entry name" value="TRIC_channel"/>
</dbReference>
<dbReference type="EMBL" id="CAJPIN010008361">
    <property type="protein sequence ID" value="CAG2058945.1"/>
    <property type="molecule type" value="Genomic_DNA"/>
</dbReference>
<comment type="similarity">
    <text evidence="2">Belongs to the TMEM38 family.</text>
</comment>
<evidence type="ECO:0000256" key="3">
    <source>
        <dbReference type="ARBA" id="ARBA00022448"/>
    </source>
</evidence>
<dbReference type="PANTHER" id="PTHR12454">
    <property type="entry name" value="TRIMERIC INTRACELLULAR CATION CHANNEL"/>
    <property type="match status" value="1"/>
</dbReference>
<keyword evidence="7" id="KW-0630">Potassium</keyword>
<keyword evidence="6" id="KW-0631">Potassium channel</keyword>
<keyword evidence="3" id="KW-0813">Transport</keyword>
<organism evidence="12 13">
    <name type="scientific">Timema podura</name>
    <name type="common">Walking stick</name>
    <dbReference type="NCBI Taxonomy" id="61482"/>
    <lineage>
        <taxon>Eukaryota</taxon>
        <taxon>Metazoa</taxon>
        <taxon>Ecdysozoa</taxon>
        <taxon>Arthropoda</taxon>
        <taxon>Hexapoda</taxon>
        <taxon>Insecta</taxon>
        <taxon>Pterygota</taxon>
        <taxon>Neoptera</taxon>
        <taxon>Polyneoptera</taxon>
        <taxon>Phasmatodea</taxon>
        <taxon>Timematodea</taxon>
        <taxon>Timematoidea</taxon>
        <taxon>Timematidae</taxon>
        <taxon>Timema</taxon>
    </lineage>
</organism>
<keyword evidence="8" id="KW-1133">Transmembrane helix</keyword>
<keyword evidence="13" id="KW-1185">Reference proteome</keyword>
<evidence type="ECO:0000256" key="8">
    <source>
        <dbReference type="ARBA" id="ARBA00022989"/>
    </source>
</evidence>
<dbReference type="Proteomes" id="UP001153148">
    <property type="component" value="Unassembled WGS sequence"/>
</dbReference>
<evidence type="ECO:0000256" key="2">
    <source>
        <dbReference type="ARBA" id="ARBA00005766"/>
    </source>
</evidence>